<evidence type="ECO:0000259" key="1">
    <source>
        <dbReference type="Pfam" id="PF10130"/>
    </source>
</evidence>
<evidence type="ECO:0000313" key="2">
    <source>
        <dbReference type="EMBL" id="ETW93854.1"/>
    </source>
</evidence>
<keyword evidence="3" id="KW-1185">Reference proteome</keyword>
<evidence type="ECO:0000313" key="3">
    <source>
        <dbReference type="Proteomes" id="UP000019141"/>
    </source>
</evidence>
<dbReference type="AlphaFoldDB" id="W4L7H9"/>
<dbReference type="InterPro" id="IPR002716">
    <property type="entry name" value="PIN_dom"/>
</dbReference>
<reference evidence="2 3" key="1">
    <citation type="journal article" date="2014" name="Nature">
        <title>An environmental bacterial taxon with a large and distinct metabolic repertoire.</title>
        <authorList>
            <person name="Wilson M.C."/>
            <person name="Mori T."/>
            <person name="Ruckert C."/>
            <person name="Uria A.R."/>
            <person name="Helf M.J."/>
            <person name="Takada K."/>
            <person name="Gernert C."/>
            <person name="Steffens U.A."/>
            <person name="Heycke N."/>
            <person name="Schmitt S."/>
            <person name="Rinke C."/>
            <person name="Helfrich E.J."/>
            <person name="Brachmann A.O."/>
            <person name="Gurgui C."/>
            <person name="Wakimoto T."/>
            <person name="Kracht M."/>
            <person name="Crusemann M."/>
            <person name="Hentschel U."/>
            <person name="Abe I."/>
            <person name="Matsunaga S."/>
            <person name="Kalinowski J."/>
            <person name="Takeyama H."/>
            <person name="Piel J."/>
        </authorList>
    </citation>
    <scope>NUCLEOTIDE SEQUENCE [LARGE SCALE GENOMIC DNA]</scope>
    <source>
        <strain evidence="3">TSY1</strain>
    </source>
</reference>
<dbReference type="EMBL" id="AZHW01001164">
    <property type="protein sequence ID" value="ETW93854.1"/>
    <property type="molecule type" value="Genomic_DNA"/>
</dbReference>
<dbReference type="Pfam" id="PF10130">
    <property type="entry name" value="PIN_2"/>
    <property type="match status" value="1"/>
</dbReference>
<name>W4L7H9_ENTF1</name>
<comment type="caution">
    <text evidence="2">The sequence shown here is derived from an EMBL/GenBank/DDBJ whole genome shotgun (WGS) entry which is preliminary data.</text>
</comment>
<proteinExistence type="predicted"/>
<accession>W4L7H9</accession>
<gene>
    <name evidence="2" type="ORF">ETSY1_37425</name>
</gene>
<feature type="domain" description="PIN" evidence="1">
    <location>
        <begin position="8"/>
        <end position="141"/>
    </location>
</feature>
<dbReference type="Proteomes" id="UP000019141">
    <property type="component" value="Unassembled WGS sequence"/>
</dbReference>
<organism evidence="2 3">
    <name type="scientific">Entotheonella factor</name>
    <dbReference type="NCBI Taxonomy" id="1429438"/>
    <lineage>
        <taxon>Bacteria</taxon>
        <taxon>Pseudomonadati</taxon>
        <taxon>Nitrospinota/Tectimicrobiota group</taxon>
        <taxon>Candidatus Tectimicrobiota</taxon>
        <taxon>Candidatus Entotheonellia</taxon>
        <taxon>Candidatus Entotheonellales</taxon>
        <taxon>Candidatus Entotheonellaceae</taxon>
        <taxon>Candidatus Entotheonella</taxon>
    </lineage>
</organism>
<dbReference type="SUPFAM" id="SSF88723">
    <property type="entry name" value="PIN domain-like"/>
    <property type="match status" value="1"/>
</dbReference>
<dbReference type="InterPro" id="IPR029060">
    <property type="entry name" value="PIN-like_dom_sf"/>
</dbReference>
<dbReference type="Gene3D" id="3.40.50.1010">
    <property type="entry name" value="5'-nuclease"/>
    <property type="match status" value="1"/>
</dbReference>
<dbReference type="HOGENOM" id="CLU_147223_1_0_7"/>
<protein>
    <recommendedName>
        <fullName evidence="1">PIN domain-containing protein</fullName>
    </recommendedName>
</protein>
<dbReference type="PATRIC" id="fig|1429438.4.peg.7022"/>
<sequence length="142" mass="16150">MTSGKKIVLDANILVRGVLGERVPDLLERYHHHVRFYTPSQCFSEAREHLPAILNRRSQVDLGVTLQALNALHAIVQSVNESDYAAFEAEAKRRISERDVDDWPLIAIAMALDCPIWTEDRDFFGTGIATWRTRNVEIYLSG</sequence>